<comment type="caution">
    <text evidence="2">The sequence shown here is derived from an EMBL/GenBank/DDBJ whole genome shotgun (WGS) entry which is preliminary data.</text>
</comment>
<evidence type="ECO:0000256" key="1">
    <source>
        <dbReference type="SAM" id="Phobius"/>
    </source>
</evidence>
<dbReference type="EMBL" id="JAGGLC010000004">
    <property type="protein sequence ID" value="MBP1987466.1"/>
    <property type="molecule type" value="Genomic_DNA"/>
</dbReference>
<feature type="transmembrane region" description="Helical" evidence="1">
    <location>
        <begin position="58"/>
        <end position="79"/>
    </location>
</feature>
<dbReference type="AlphaFoldDB" id="A0A8T4GX08"/>
<keyword evidence="1" id="KW-0472">Membrane</keyword>
<accession>A0A8T4GX08</accession>
<dbReference type="PANTHER" id="PTHR42241:SF2">
    <property type="entry name" value="HYPOTHETICAL MEMBRANE PROTEIN, CONSERVED, DUF998 FAMILY"/>
    <property type="match status" value="1"/>
</dbReference>
<keyword evidence="3" id="KW-1185">Reference proteome</keyword>
<keyword evidence="1" id="KW-0812">Transmembrane</keyword>
<organism evidence="2 3">
    <name type="scientific">Halolamina salifodinae</name>
    <dbReference type="NCBI Taxonomy" id="1202767"/>
    <lineage>
        <taxon>Archaea</taxon>
        <taxon>Methanobacteriati</taxon>
        <taxon>Methanobacteriota</taxon>
        <taxon>Stenosarchaea group</taxon>
        <taxon>Halobacteria</taxon>
        <taxon>Halobacteriales</taxon>
        <taxon>Haloferacaceae</taxon>
    </lineage>
</organism>
<dbReference type="RefSeq" id="WP_209491735.1">
    <property type="nucleotide sequence ID" value="NZ_JAGGLC010000004.1"/>
</dbReference>
<gene>
    <name evidence="2" type="ORF">J2753_001967</name>
</gene>
<evidence type="ECO:0000313" key="3">
    <source>
        <dbReference type="Proteomes" id="UP000823736"/>
    </source>
</evidence>
<feature type="transmembrane region" description="Helical" evidence="1">
    <location>
        <begin position="91"/>
        <end position="109"/>
    </location>
</feature>
<feature type="transmembrane region" description="Helical" evidence="1">
    <location>
        <begin position="21"/>
        <end position="38"/>
    </location>
</feature>
<evidence type="ECO:0000313" key="2">
    <source>
        <dbReference type="EMBL" id="MBP1987466.1"/>
    </source>
</evidence>
<name>A0A8T4GX08_9EURY</name>
<dbReference type="Proteomes" id="UP000823736">
    <property type="component" value="Unassembled WGS sequence"/>
</dbReference>
<feature type="transmembrane region" description="Helical" evidence="1">
    <location>
        <begin position="144"/>
        <end position="162"/>
    </location>
</feature>
<dbReference type="Pfam" id="PF06197">
    <property type="entry name" value="DUF998"/>
    <property type="match status" value="1"/>
</dbReference>
<protein>
    <submittedName>
        <fullName evidence="2">Putative membrane protein</fullName>
    </submittedName>
</protein>
<dbReference type="PANTHER" id="PTHR42241">
    <property type="entry name" value="HYPOTHETICAL MEMBRANE PROTEIN, CONSERVED, DUF998 FAMILY"/>
    <property type="match status" value="1"/>
</dbReference>
<feature type="transmembrane region" description="Helical" evidence="1">
    <location>
        <begin position="168"/>
        <end position="186"/>
    </location>
</feature>
<feature type="transmembrane region" description="Helical" evidence="1">
    <location>
        <begin position="115"/>
        <end position="135"/>
    </location>
</feature>
<dbReference type="OrthoDB" id="103507at2157"/>
<proteinExistence type="predicted"/>
<sequence length="195" mass="19699">MSSTPDAGLSGRQAARLTGPAAVIVSLGGILLATALSSTFDWQASALSDLGVAPATAWLFNGVLVGGAVVGMPYAWALWSAAPGVLGRIRAASYLLAIAAMGGVGLAPSGNPLHLPFAVTFFLLAALTAVVDGVARFRLASGKLSVVVGVLAVLAWPVWLLWLDGGGIAVPEFVGAALFGLWVVGLSPERPGRPM</sequence>
<dbReference type="InterPro" id="IPR009339">
    <property type="entry name" value="DUF998"/>
</dbReference>
<reference evidence="2" key="1">
    <citation type="submission" date="2021-03" db="EMBL/GenBank/DDBJ databases">
        <title>Genomic Encyclopedia of Type Strains, Phase IV (KMG-IV): sequencing the most valuable type-strain genomes for metagenomic binning, comparative biology and taxonomic classification.</title>
        <authorList>
            <person name="Goeker M."/>
        </authorList>
    </citation>
    <scope>NUCLEOTIDE SEQUENCE</scope>
    <source>
        <strain evidence="2">DSM 26232</strain>
    </source>
</reference>
<keyword evidence="1" id="KW-1133">Transmembrane helix</keyword>